<protein>
    <submittedName>
        <fullName evidence="1">Uncharacterized protein</fullName>
    </submittedName>
</protein>
<comment type="caution">
    <text evidence="1">The sequence shown here is derived from an EMBL/GenBank/DDBJ whole genome shotgun (WGS) entry which is preliminary data.</text>
</comment>
<organism evidence="1 2">
    <name type="scientific">Mycteria americana</name>
    <name type="common">Wood stork</name>
    <dbReference type="NCBI Taxonomy" id="33587"/>
    <lineage>
        <taxon>Eukaryota</taxon>
        <taxon>Metazoa</taxon>
        <taxon>Chordata</taxon>
        <taxon>Craniata</taxon>
        <taxon>Vertebrata</taxon>
        <taxon>Euteleostomi</taxon>
        <taxon>Archelosauria</taxon>
        <taxon>Archosauria</taxon>
        <taxon>Dinosauria</taxon>
        <taxon>Saurischia</taxon>
        <taxon>Theropoda</taxon>
        <taxon>Coelurosauria</taxon>
        <taxon>Aves</taxon>
        <taxon>Neognathae</taxon>
        <taxon>Neoaves</taxon>
        <taxon>Aequornithes</taxon>
        <taxon>Ciconiiformes</taxon>
        <taxon>Ciconiidae</taxon>
        <taxon>Mycteria</taxon>
    </lineage>
</organism>
<evidence type="ECO:0000313" key="1">
    <source>
        <dbReference type="EMBL" id="KAK4831347.1"/>
    </source>
</evidence>
<dbReference type="Proteomes" id="UP001333110">
    <property type="component" value="Unassembled WGS sequence"/>
</dbReference>
<accession>A0AAN7S8Y6</accession>
<evidence type="ECO:0000313" key="2">
    <source>
        <dbReference type="Proteomes" id="UP001333110"/>
    </source>
</evidence>
<dbReference type="AlphaFoldDB" id="A0AAN7S8Y6"/>
<dbReference type="EMBL" id="JAUNZN010000001">
    <property type="protein sequence ID" value="KAK4831347.1"/>
    <property type="molecule type" value="Genomic_DNA"/>
</dbReference>
<name>A0AAN7S8Y6_MYCAM</name>
<reference evidence="1 2" key="1">
    <citation type="journal article" date="2023" name="J. Hered.">
        <title>Chromosome-level genome of the wood stork (Mycteria americana) provides insight into avian chromosome evolution.</title>
        <authorList>
            <person name="Flamio R. Jr."/>
            <person name="Ramstad K.M."/>
        </authorList>
    </citation>
    <scope>NUCLEOTIDE SEQUENCE [LARGE SCALE GENOMIC DNA]</scope>
    <source>
        <strain evidence="1">JAX WOST 10</strain>
    </source>
</reference>
<gene>
    <name evidence="1" type="ORF">QYF61_017478</name>
</gene>
<proteinExistence type="predicted"/>
<keyword evidence="2" id="KW-1185">Reference proteome</keyword>
<sequence>MPLCQKQPMSCIRKSVASRLKEVILSFCSALSPLECCVQFWASWYKKDMDIVEKAQKREERPRELGLFSLEKRRPRGNLVNVMGGSKEDGDRLFSVVVEHWNRLPRAVESPSLEISCGGLTLAGRQVSTKAAL</sequence>